<comment type="pathway">
    <text evidence="1">Lipid metabolism.</text>
</comment>
<dbReference type="GO" id="GO:0006654">
    <property type="term" value="P:phosphatidic acid biosynthetic process"/>
    <property type="evidence" value="ECO:0007669"/>
    <property type="project" value="TreeGrafter"/>
</dbReference>
<evidence type="ECO:0000313" key="6">
    <source>
        <dbReference type="Proteomes" id="UP000886740"/>
    </source>
</evidence>
<protein>
    <submittedName>
        <fullName evidence="5">1-acyl-sn-glycerol-3-phosphate acyltransferase</fullName>
    </submittedName>
</protein>
<keyword evidence="3 5" id="KW-0012">Acyltransferase</keyword>
<feature type="domain" description="Phospholipid/glycerol acyltransferase" evidence="4">
    <location>
        <begin position="29"/>
        <end position="141"/>
    </location>
</feature>
<dbReference type="SUPFAM" id="SSF69593">
    <property type="entry name" value="Glycerol-3-phosphate (1)-acyltransferase"/>
    <property type="match status" value="1"/>
</dbReference>
<dbReference type="Proteomes" id="UP000886740">
    <property type="component" value="Unassembled WGS sequence"/>
</dbReference>
<dbReference type="AlphaFoldDB" id="A0A9D1X811"/>
<proteinExistence type="predicted"/>
<sequence>MRRVLCKAILKLFGWKLGSTEGVDLPKCVICVAPHTSNWDFVIGKLFYTSIGCNANFLIKKEWFFFPFNLFFNWIGGVPVDRSKRTSVTDQMVARYEANDRFQLAITPEGTRKRVEDWKKGFYFIALKAKVPILVAYFDYAKKEVGTKAVFYPTGDDTRDVETIRKMYRGVTACHPENYVQI</sequence>
<evidence type="ECO:0000259" key="4">
    <source>
        <dbReference type="SMART" id="SM00563"/>
    </source>
</evidence>
<dbReference type="GO" id="GO:0003841">
    <property type="term" value="F:1-acylglycerol-3-phosphate O-acyltransferase activity"/>
    <property type="evidence" value="ECO:0007669"/>
    <property type="project" value="TreeGrafter"/>
</dbReference>
<name>A0A9D1X811_9BACT</name>
<dbReference type="PANTHER" id="PTHR10434:SF9">
    <property type="entry name" value="PHOSPHOLIPID_GLYCEROL ACYLTRANSFERASE DOMAIN-CONTAINING PROTEIN"/>
    <property type="match status" value="1"/>
</dbReference>
<comment type="caution">
    <text evidence="5">The sequence shown here is derived from an EMBL/GenBank/DDBJ whole genome shotgun (WGS) entry which is preliminary data.</text>
</comment>
<dbReference type="SMART" id="SM00563">
    <property type="entry name" value="PlsC"/>
    <property type="match status" value="1"/>
</dbReference>
<evidence type="ECO:0000256" key="3">
    <source>
        <dbReference type="ARBA" id="ARBA00023315"/>
    </source>
</evidence>
<evidence type="ECO:0000313" key="5">
    <source>
        <dbReference type="EMBL" id="HIX74221.1"/>
    </source>
</evidence>
<evidence type="ECO:0000256" key="1">
    <source>
        <dbReference type="ARBA" id="ARBA00005189"/>
    </source>
</evidence>
<dbReference type="PANTHER" id="PTHR10434">
    <property type="entry name" value="1-ACYL-SN-GLYCEROL-3-PHOSPHATE ACYLTRANSFERASE"/>
    <property type="match status" value="1"/>
</dbReference>
<gene>
    <name evidence="5" type="ORF">H9977_04165</name>
</gene>
<reference evidence="5" key="1">
    <citation type="journal article" date="2021" name="PeerJ">
        <title>Extensive microbial diversity within the chicken gut microbiome revealed by metagenomics and culture.</title>
        <authorList>
            <person name="Gilroy R."/>
            <person name="Ravi A."/>
            <person name="Getino M."/>
            <person name="Pursley I."/>
            <person name="Horton D.L."/>
            <person name="Alikhan N.F."/>
            <person name="Baker D."/>
            <person name="Gharbi K."/>
            <person name="Hall N."/>
            <person name="Watson M."/>
            <person name="Adriaenssens E.M."/>
            <person name="Foster-Nyarko E."/>
            <person name="Jarju S."/>
            <person name="Secka A."/>
            <person name="Antonio M."/>
            <person name="Oren A."/>
            <person name="Chaudhuri R.R."/>
            <person name="La Ragione R."/>
            <person name="Hildebrand F."/>
            <person name="Pallen M.J."/>
        </authorList>
    </citation>
    <scope>NUCLEOTIDE SEQUENCE</scope>
    <source>
        <strain evidence="5">ChiGjej6B6-14162</strain>
    </source>
</reference>
<keyword evidence="2" id="KW-0808">Transferase</keyword>
<reference evidence="5" key="2">
    <citation type="submission" date="2021-04" db="EMBL/GenBank/DDBJ databases">
        <authorList>
            <person name="Gilroy R."/>
        </authorList>
    </citation>
    <scope>NUCLEOTIDE SEQUENCE</scope>
    <source>
        <strain evidence="5">ChiGjej6B6-14162</strain>
    </source>
</reference>
<dbReference type="EMBL" id="DXEL01000033">
    <property type="protein sequence ID" value="HIX74221.1"/>
    <property type="molecule type" value="Genomic_DNA"/>
</dbReference>
<dbReference type="Pfam" id="PF01553">
    <property type="entry name" value="Acyltransferase"/>
    <property type="match status" value="1"/>
</dbReference>
<accession>A0A9D1X811</accession>
<organism evidence="5 6">
    <name type="scientific">Candidatus Parabacteroides intestinipullorum</name>
    <dbReference type="NCBI Taxonomy" id="2838723"/>
    <lineage>
        <taxon>Bacteria</taxon>
        <taxon>Pseudomonadati</taxon>
        <taxon>Bacteroidota</taxon>
        <taxon>Bacteroidia</taxon>
        <taxon>Bacteroidales</taxon>
        <taxon>Tannerellaceae</taxon>
        <taxon>Parabacteroides</taxon>
    </lineage>
</organism>
<evidence type="ECO:0000256" key="2">
    <source>
        <dbReference type="ARBA" id="ARBA00022679"/>
    </source>
</evidence>
<dbReference type="InterPro" id="IPR002123">
    <property type="entry name" value="Plipid/glycerol_acylTrfase"/>
</dbReference>